<feature type="transmembrane region" description="Helical" evidence="9">
    <location>
        <begin position="356"/>
        <end position="384"/>
    </location>
</feature>
<evidence type="ECO:0000256" key="7">
    <source>
        <dbReference type="ARBA" id="ARBA00023065"/>
    </source>
</evidence>
<keyword evidence="4" id="KW-1003">Cell membrane</keyword>
<feature type="transmembrane region" description="Helical" evidence="9">
    <location>
        <begin position="130"/>
        <end position="152"/>
    </location>
</feature>
<dbReference type="EMBL" id="FOIZ01000001">
    <property type="protein sequence ID" value="SEW08692.1"/>
    <property type="molecule type" value="Genomic_DNA"/>
</dbReference>
<keyword evidence="3" id="KW-0813">Transport</keyword>
<protein>
    <submittedName>
        <fullName evidence="10">Trk system potassium uptake protein TrkH</fullName>
    </submittedName>
</protein>
<organism evidence="10 11">
    <name type="scientific">Cognatiyoonia koreensis</name>
    <dbReference type="NCBI Taxonomy" id="364200"/>
    <lineage>
        <taxon>Bacteria</taxon>
        <taxon>Pseudomonadati</taxon>
        <taxon>Pseudomonadota</taxon>
        <taxon>Alphaproteobacteria</taxon>
        <taxon>Rhodobacterales</taxon>
        <taxon>Paracoccaceae</taxon>
        <taxon>Cognatiyoonia</taxon>
    </lineage>
</organism>
<dbReference type="InterPro" id="IPR003445">
    <property type="entry name" value="Cat_transpt"/>
</dbReference>
<dbReference type="AlphaFoldDB" id="A0A1I0P2Y0"/>
<dbReference type="Pfam" id="PF02386">
    <property type="entry name" value="TrkH"/>
    <property type="match status" value="1"/>
</dbReference>
<feature type="transmembrane region" description="Helical" evidence="9">
    <location>
        <begin position="39"/>
        <end position="60"/>
    </location>
</feature>
<gene>
    <name evidence="10" type="ORF">SAMN04488515_0985</name>
</gene>
<name>A0A1I0P2Y0_9RHOB</name>
<feature type="transmembrane region" description="Helical" evidence="9">
    <location>
        <begin position="286"/>
        <end position="304"/>
    </location>
</feature>
<feature type="transmembrane region" description="Helical" evidence="9">
    <location>
        <begin position="481"/>
        <end position="500"/>
    </location>
</feature>
<evidence type="ECO:0000313" key="11">
    <source>
        <dbReference type="Proteomes" id="UP000199167"/>
    </source>
</evidence>
<evidence type="ECO:0000256" key="3">
    <source>
        <dbReference type="ARBA" id="ARBA00022448"/>
    </source>
</evidence>
<dbReference type="Proteomes" id="UP000199167">
    <property type="component" value="Unassembled WGS sequence"/>
</dbReference>
<comment type="subcellular location">
    <subcellularLocation>
        <location evidence="1">Cell membrane</location>
        <topology evidence="1">Multi-pass membrane protein</topology>
    </subcellularLocation>
</comment>
<feature type="transmembrane region" description="Helical" evidence="9">
    <location>
        <begin position="196"/>
        <end position="219"/>
    </location>
</feature>
<reference evidence="10 11" key="1">
    <citation type="submission" date="2016-10" db="EMBL/GenBank/DDBJ databases">
        <authorList>
            <person name="de Groot N.N."/>
        </authorList>
    </citation>
    <scope>NUCLEOTIDE SEQUENCE [LARGE SCALE GENOMIC DNA]</scope>
    <source>
        <strain evidence="10 11">DSM 17925</strain>
    </source>
</reference>
<proteinExistence type="inferred from homology"/>
<accession>A0A1I0P2Y0</accession>
<feature type="transmembrane region" description="Helical" evidence="9">
    <location>
        <begin position="72"/>
        <end position="91"/>
    </location>
</feature>
<feature type="transmembrane region" description="Helical" evidence="9">
    <location>
        <begin position="415"/>
        <end position="438"/>
    </location>
</feature>
<dbReference type="PANTHER" id="PTHR32024:SF2">
    <property type="entry name" value="TRK SYSTEM POTASSIUM UPTAKE PROTEIN TRKG-RELATED"/>
    <property type="match status" value="1"/>
</dbReference>
<comment type="similarity">
    <text evidence="2">Belongs to the TrkH potassium transport family.</text>
</comment>
<keyword evidence="7" id="KW-0406">Ion transport</keyword>
<dbReference type="GO" id="GO:0005886">
    <property type="term" value="C:plasma membrane"/>
    <property type="evidence" value="ECO:0007669"/>
    <property type="project" value="UniProtKB-SubCell"/>
</dbReference>
<evidence type="ECO:0000313" key="10">
    <source>
        <dbReference type="EMBL" id="SEW08692.1"/>
    </source>
</evidence>
<keyword evidence="11" id="KW-1185">Reference proteome</keyword>
<evidence type="ECO:0000256" key="2">
    <source>
        <dbReference type="ARBA" id="ARBA00009137"/>
    </source>
</evidence>
<dbReference type="GO" id="GO:0030001">
    <property type="term" value="P:metal ion transport"/>
    <property type="evidence" value="ECO:0007669"/>
    <property type="project" value="UniProtKB-ARBA"/>
</dbReference>
<keyword evidence="6 9" id="KW-1133">Transmembrane helix</keyword>
<evidence type="ECO:0000256" key="5">
    <source>
        <dbReference type="ARBA" id="ARBA00022692"/>
    </source>
</evidence>
<evidence type="ECO:0000256" key="6">
    <source>
        <dbReference type="ARBA" id="ARBA00022989"/>
    </source>
</evidence>
<keyword evidence="8 9" id="KW-0472">Membrane</keyword>
<evidence type="ECO:0000256" key="8">
    <source>
        <dbReference type="ARBA" id="ARBA00023136"/>
    </source>
</evidence>
<dbReference type="GO" id="GO:0008324">
    <property type="term" value="F:monoatomic cation transmembrane transporter activity"/>
    <property type="evidence" value="ECO:0007669"/>
    <property type="project" value="InterPro"/>
</dbReference>
<evidence type="ECO:0000256" key="1">
    <source>
        <dbReference type="ARBA" id="ARBA00004651"/>
    </source>
</evidence>
<evidence type="ECO:0000256" key="9">
    <source>
        <dbReference type="SAM" id="Phobius"/>
    </source>
</evidence>
<sequence>MMDRLSKLPLFVVLMAIASFSMLLPAVHGAMMEDFITMRVFFYGMILFGFLTLLVGLATAGYAPRSVARSQLLTLFAAFSILPLMFAVPFAEAVGNTTYLNAWFEMISSFTTTGATLYDTNGRLTPSLHLWRATVGWMGGFLVWVTAVAVFAPMNLGGFEVRATGGAGRGSSTEFSQISRIADPSERLMRYSLKLLPIYVGLTATLWLGLVIFGEFSYVALCHAMSIMSSSGISPIDGVYYAASGWLGEALMFIFFIFALSRLTFSRGLLGDADRTDLRRDPEFQVAFFLVAGTTFLLTMRHYFGAVGESNTSTLEGLQALWGTIFTVTSFLTTTGFESRYWEGATDWSGLQTPGLFLVGLALIGGGVATTAGGVKLLRVYALFRHGEREMARLVHPSSIGGGGREARLIRRQGAFISWIFFMLFAISIAVVMALMSLTGVQFETSMVLAVASLSTTGPLATVAAETPIAYSGLPDAAKGILAAAMVLGRLETLAIIALFNPEIWRN</sequence>
<feature type="transmembrane region" description="Helical" evidence="9">
    <location>
        <begin position="239"/>
        <end position="265"/>
    </location>
</feature>
<dbReference type="STRING" id="364200.SAMN04488515_0985"/>
<dbReference type="PANTHER" id="PTHR32024">
    <property type="entry name" value="TRK SYSTEM POTASSIUM UPTAKE PROTEIN TRKG-RELATED"/>
    <property type="match status" value="1"/>
</dbReference>
<evidence type="ECO:0000256" key="4">
    <source>
        <dbReference type="ARBA" id="ARBA00022475"/>
    </source>
</evidence>
<keyword evidence="5 9" id="KW-0812">Transmembrane</keyword>